<evidence type="ECO:0000313" key="4">
    <source>
        <dbReference type="Proteomes" id="UP000036987"/>
    </source>
</evidence>
<dbReference type="PANTHER" id="PTHR31061:SF28">
    <property type="entry name" value="HEPARAN-ALPHA-GLUCOSAMINIDE N-ACETYLTRANSFERASE-LIKE"/>
    <property type="match status" value="1"/>
</dbReference>
<dbReference type="PANTHER" id="PTHR31061">
    <property type="entry name" value="LD22376P"/>
    <property type="match status" value="1"/>
</dbReference>
<feature type="transmembrane region" description="Helical" evidence="1">
    <location>
        <begin position="339"/>
        <end position="360"/>
    </location>
</feature>
<dbReference type="GO" id="GO:0016740">
    <property type="term" value="F:transferase activity"/>
    <property type="evidence" value="ECO:0007669"/>
    <property type="project" value="UniProtKB-KW"/>
</dbReference>
<feature type="transmembrane region" description="Helical" evidence="1">
    <location>
        <begin position="128"/>
        <end position="147"/>
    </location>
</feature>
<reference evidence="4" key="1">
    <citation type="journal article" date="2016" name="Nature">
        <title>The genome of the seagrass Zostera marina reveals angiosperm adaptation to the sea.</title>
        <authorList>
            <person name="Olsen J.L."/>
            <person name="Rouze P."/>
            <person name="Verhelst B."/>
            <person name="Lin Y.-C."/>
            <person name="Bayer T."/>
            <person name="Collen J."/>
            <person name="Dattolo E."/>
            <person name="De Paoli E."/>
            <person name="Dittami S."/>
            <person name="Maumus F."/>
            <person name="Michel G."/>
            <person name="Kersting A."/>
            <person name="Lauritano C."/>
            <person name="Lohaus R."/>
            <person name="Toepel M."/>
            <person name="Tonon T."/>
            <person name="Vanneste K."/>
            <person name="Amirebrahimi M."/>
            <person name="Brakel J."/>
            <person name="Bostroem C."/>
            <person name="Chovatia M."/>
            <person name="Grimwood J."/>
            <person name="Jenkins J.W."/>
            <person name="Jueterbock A."/>
            <person name="Mraz A."/>
            <person name="Stam W.T."/>
            <person name="Tice H."/>
            <person name="Bornberg-Bauer E."/>
            <person name="Green P.J."/>
            <person name="Pearson G.A."/>
            <person name="Procaccini G."/>
            <person name="Duarte C.M."/>
            <person name="Schmutz J."/>
            <person name="Reusch T.B.H."/>
            <person name="Van de Peer Y."/>
        </authorList>
    </citation>
    <scope>NUCLEOTIDE SEQUENCE [LARGE SCALE GENOMIC DNA]</scope>
    <source>
        <strain evidence="4">cv. Finnish</strain>
    </source>
</reference>
<protein>
    <submittedName>
        <fullName evidence="3">Heparan-alpha-glucosaminide N-acetyltransferase</fullName>
    </submittedName>
</protein>
<dbReference type="Pfam" id="PF07786">
    <property type="entry name" value="HGSNAT_cat"/>
    <property type="match status" value="1"/>
</dbReference>
<comment type="caution">
    <text evidence="3">The sequence shown here is derived from an EMBL/GenBank/DDBJ whole genome shotgun (WGS) entry which is preliminary data.</text>
</comment>
<dbReference type="InterPro" id="IPR012429">
    <property type="entry name" value="HGSNAT_cat"/>
</dbReference>
<evidence type="ECO:0000259" key="2">
    <source>
        <dbReference type="Pfam" id="PF07786"/>
    </source>
</evidence>
<keyword evidence="1" id="KW-0472">Membrane</keyword>
<feature type="transmembrane region" description="Helical" evidence="1">
    <location>
        <begin position="278"/>
        <end position="299"/>
    </location>
</feature>
<feature type="transmembrane region" description="Helical" evidence="1">
    <location>
        <begin position="311"/>
        <end position="333"/>
    </location>
</feature>
<feature type="transmembrane region" description="Helical" evidence="1">
    <location>
        <begin position="58"/>
        <end position="80"/>
    </location>
</feature>
<dbReference type="OrthoDB" id="2149840at2759"/>
<keyword evidence="4" id="KW-1185">Reference proteome</keyword>
<feature type="transmembrane region" description="Helical" evidence="1">
    <location>
        <begin position="168"/>
        <end position="189"/>
    </location>
</feature>
<feature type="transmembrane region" description="Helical" evidence="1">
    <location>
        <begin position="29"/>
        <end position="46"/>
    </location>
</feature>
<proteinExistence type="predicted"/>
<name>A0A0K9PM12_ZOSMR</name>
<accession>A0A0K9PM12</accession>
<feature type="domain" description="Heparan-alpha-glucosaminide N-acetyltransferase catalytic" evidence="2">
    <location>
        <begin position="23"/>
        <end position="148"/>
    </location>
</feature>
<keyword evidence="3" id="KW-0808">Transferase</keyword>
<dbReference type="EMBL" id="LFYR01000785">
    <property type="protein sequence ID" value="KMZ69257.1"/>
    <property type="molecule type" value="Genomic_DNA"/>
</dbReference>
<gene>
    <name evidence="3" type="ORF">ZOSMA_21G01110</name>
</gene>
<dbReference type="OMA" id="NCSVRGD"/>
<feature type="transmembrane region" description="Helical" evidence="1">
    <location>
        <begin position="380"/>
        <end position="400"/>
    </location>
</feature>
<keyword evidence="1" id="KW-0812">Transmembrane</keyword>
<keyword evidence="1" id="KW-1133">Transmembrane helix</keyword>
<dbReference type="Proteomes" id="UP000036987">
    <property type="component" value="Unassembled WGS sequence"/>
</dbReference>
<sequence length="417" mass="47053">MSDQTPLIIAGDGETTAQITALRVTSLDVFRGISIFLMIFVDYAGSSLPSVTHAPWKGLHLADFVMPFFLFIAGVSLTLTNKRVTTKTQATYKAILRTIKLFLLGIFLQGGYFNGINSLTYGVDIEKIRWMGILQRISIAYIIGALCEIWSSNFSPSDLTNGYFRKYYLQWFTVMSLSCIYTSLLYGMYVPDWEYTTDQASLFPVIDHDISIIVNCSVRGDLGPACNSAGMIDRYFLGIEHLYRKPSYQNLKECSTLENETFKDQPVWCQAPFDPEGILSSLMASVTCLIGLHFGHVLIQLENHKGRLHHWLLFSMSLLVLGLLFSSAGIPIIKSLYTVSYMLVTTASAGIIFCTLYFLVDVLCYKSLFFVFEFIGRHALSIFVLIASNILVILIQGFYWKTPDNNIIHWIVSFVTR</sequence>
<dbReference type="AlphaFoldDB" id="A0A0K9PM12"/>
<evidence type="ECO:0000313" key="3">
    <source>
        <dbReference type="EMBL" id="KMZ69257.1"/>
    </source>
</evidence>
<organism evidence="3 4">
    <name type="scientific">Zostera marina</name>
    <name type="common">Eelgrass</name>
    <dbReference type="NCBI Taxonomy" id="29655"/>
    <lineage>
        <taxon>Eukaryota</taxon>
        <taxon>Viridiplantae</taxon>
        <taxon>Streptophyta</taxon>
        <taxon>Embryophyta</taxon>
        <taxon>Tracheophyta</taxon>
        <taxon>Spermatophyta</taxon>
        <taxon>Magnoliopsida</taxon>
        <taxon>Liliopsida</taxon>
        <taxon>Zosteraceae</taxon>
        <taxon>Zostera</taxon>
    </lineage>
</organism>
<feature type="transmembrane region" description="Helical" evidence="1">
    <location>
        <begin position="101"/>
        <end position="122"/>
    </location>
</feature>
<evidence type="ECO:0000256" key="1">
    <source>
        <dbReference type="SAM" id="Phobius"/>
    </source>
</evidence>